<reference evidence="8" key="2">
    <citation type="journal article" date="2020" name="Nat. Commun.">
        <title>Large-scale genome sequencing of mycorrhizal fungi provides insights into the early evolution of symbiotic traits.</title>
        <authorList>
            <person name="Miyauchi S."/>
            <person name="Kiss E."/>
            <person name="Kuo A."/>
            <person name="Drula E."/>
            <person name="Kohler A."/>
            <person name="Sanchez-Garcia M."/>
            <person name="Morin E."/>
            <person name="Andreopoulos B."/>
            <person name="Barry K.W."/>
            <person name="Bonito G."/>
            <person name="Buee M."/>
            <person name="Carver A."/>
            <person name="Chen C."/>
            <person name="Cichocki N."/>
            <person name="Clum A."/>
            <person name="Culley D."/>
            <person name="Crous P.W."/>
            <person name="Fauchery L."/>
            <person name="Girlanda M."/>
            <person name="Hayes R.D."/>
            <person name="Keri Z."/>
            <person name="LaButti K."/>
            <person name="Lipzen A."/>
            <person name="Lombard V."/>
            <person name="Magnuson J."/>
            <person name="Maillard F."/>
            <person name="Murat C."/>
            <person name="Nolan M."/>
            <person name="Ohm R.A."/>
            <person name="Pangilinan J."/>
            <person name="Pereira M.F."/>
            <person name="Perotto S."/>
            <person name="Peter M."/>
            <person name="Pfister S."/>
            <person name="Riley R."/>
            <person name="Sitrit Y."/>
            <person name="Stielow J.B."/>
            <person name="Szollosi G."/>
            <person name="Zifcakova L."/>
            <person name="Stursova M."/>
            <person name="Spatafora J.W."/>
            <person name="Tedersoo L."/>
            <person name="Vaario L.M."/>
            <person name="Yamada A."/>
            <person name="Yan M."/>
            <person name="Wang P."/>
            <person name="Xu J."/>
            <person name="Bruns T."/>
            <person name="Baldrian P."/>
            <person name="Vilgalys R."/>
            <person name="Dunand C."/>
            <person name="Henrissat B."/>
            <person name="Grigoriev I.V."/>
            <person name="Hibbett D."/>
            <person name="Nagy L.G."/>
            <person name="Martin F.M."/>
        </authorList>
    </citation>
    <scope>NUCLEOTIDE SEQUENCE</scope>
    <source>
        <strain evidence="8">BED1</strain>
    </source>
</reference>
<dbReference type="PANTHER" id="PTHR11804:SF84">
    <property type="entry name" value="SACCHAROLYSIN"/>
    <property type="match status" value="1"/>
</dbReference>
<evidence type="ECO:0000256" key="2">
    <source>
        <dbReference type="ARBA" id="ARBA00022723"/>
    </source>
</evidence>
<reference evidence="8" key="1">
    <citation type="submission" date="2019-10" db="EMBL/GenBank/DDBJ databases">
        <authorList>
            <consortium name="DOE Joint Genome Institute"/>
            <person name="Kuo A."/>
            <person name="Miyauchi S."/>
            <person name="Kiss E."/>
            <person name="Drula E."/>
            <person name="Kohler A."/>
            <person name="Sanchez-Garcia M."/>
            <person name="Andreopoulos B."/>
            <person name="Barry K.W."/>
            <person name="Bonito G."/>
            <person name="Buee M."/>
            <person name="Carver A."/>
            <person name="Chen C."/>
            <person name="Cichocki N."/>
            <person name="Clum A."/>
            <person name="Culley D."/>
            <person name="Crous P.W."/>
            <person name="Fauchery L."/>
            <person name="Girlanda M."/>
            <person name="Hayes R."/>
            <person name="Keri Z."/>
            <person name="LaButti K."/>
            <person name="Lipzen A."/>
            <person name="Lombard V."/>
            <person name="Magnuson J."/>
            <person name="Maillard F."/>
            <person name="Morin E."/>
            <person name="Murat C."/>
            <person name="Nolan M."/>
            <person name="Ohm R."/>
            <person name="Pangilinan J."/>
            <person name="Pereira M."/>
            <person name="Perotto S."/>
            <person name="Peter M."/>
            <person name="Riley R."/>
            <person name="Sitrit Y."/>
            <person name="Stielow B."/>
            <person name="Szollosi G."/>
            <person name="Zifcakova L."/>
            <person name="Stursova M."/>
            <person name="Spatafora J.W."/>
            <person name="Tedersoo L."/>
            <person name="Vaario L.-M."/>
            <person name="Yamada A."/>
            <person name="Yan M."/>
            <person name="Wang P."/>
            <person name="Xu J."/>
            <person name="Bruns T."/>
            <person name="Baldrian P."/>
            <person name="Vilgalys R."/>
            <person name="Henrissat B."/>
            <person name="Grigoriev I.V."/>
            <person name="Hibbett D."/>
            <person name="Nagy L.G."/>
            <person name="Martin F.M."/>
        </authorList>
    </citation>
    <scope>NUCLEOTIDE SEQUENCE</scope>
    <source>
        <strain evidence="8">BED1</strain>
    </source>
</reference>
<dbReference type="PANTHER" id="PTHR11804">
    <property type="entry name" value="PROTEASE M3 THIMET OLIGOPEPTIDASE-RELATED"/>
    <property type="match status" value="1"/>
</dbReference>
<evidence type="ECO:0000259" key="7">
    <source>
        <dbReference type="Pfam" id="PF01432"/>
    </source>
</evidence>
<evidence type="ECO:0000256" key="5">
    <source>
        <dbReference type="ARBA" id="ARBA00023049"/>
    </source>
</evidence>
<dbReference type="GO" id="GO:0004222">
    <property type="term" value="F:metalloendopeptidase activity"/>
    <property type="evidence" value="ECO:0007669"/>
    <property type="project" value="InterPro"/>
</dbReference>
<gene>
    <name evidence="8" type="ORF">L210DRAFT_3519443</name>
</gene>
<protein>
    <submittedName>
        <fullName evidence="8">Peptidase M3A/M3B</fullName>
    </submittedName>
</protein>
<dbReference type="AlphaFoldDB" id="A0AAD4C921"/>
<dbReference type="InterPro" id="IPR045090">
    <property type="entry name" value="Pept_M3A_M3B"/>
</dbReference>
<evidence type="ECO:0000313" key="8">
    <source>
        <dbReference type="EMBL" id="KAF8452701.1"/>
    </source>
</evidence>
<dbReference type="Pfam" id="PF01432">
    <property type="entry name" value="Peptidase_M3"/>
    <property type="match status" value="1"/>
</dbReference>
<keyword evidence="4 6" id="KW-0862">Zinc</keyword>
<keyword evidence="1 6" id="KW-0645">Protease</keyword>
<dbReference type="GO" id="GO:0005758">
    <property type="term" value="C:mitochondrial intermembrane space"/>
    <property type="evidence" value="ECO:0007669"/>
    <property type="project" value="TreeGrafter"/>
</dbReference>
<dbReference type="EMBL" id="WHUW01000001">
    <property type="protein sequence ID" value="KAF8452701.1"/>
    <property type="molecule type" value="Genomic_DNA"/>
</dbReference>
<dbReference type="GO" id="GO:0006518">
    <property type="term" value="P:peptide metabolic process"/>
    <property type="evidence" value="ECO:0007669"/>
    <property type="project" value="TreeGrafter"/>
</dbReference>
<comment type="cofactor">
    <cofactor evidence="6">
        <name>Zn(2+)</name>
        <dbReference type="ChEBI" id="CHEBI:29105"/>
    </cofactor>
    <text evidence="6">Binds 1 zinc ion.</text>
</comment>
<keyword evidence="3 6" id="KW-0378">Hydrolase</keyword>
<keyword evidence="2 6" id="KW-0479">Metal-binding</keyword>
<feature type="domain" description="Peptidase M3A/M3B catalytic" evidence="7">
    <location>
        <begin position="3"/>
        <end position="199"/>
    </location>
</feature>
<organism evidence="8 9">
    <name type="scientific">Boletus edulis BED1</name>
    <dbReference type="NCBI Taxonomy" id="1328754"/>
    <lineage>
        <taxon>Eukaryota</taxon>
        <taxon>Fungi</taxon>
        <taxon>Dikarya</taxon>
        <taxon>Basidiomycota</taxon>
        <taxon>Agaricomycotina</taxon>
        <taxon>Agaricomycetes</taxon>
        <taxon>Agaricomycetidae</taxon>
        <taxon>Boletales</taxon>
        <taxon>Boletineae</taxon>
        <taxon>Boletaceae</taxon>
        <taxon>Boletoideae</taxon>
        <taxon>Boletus</taxon>
    </lineage>
</organism>
<comment type="similarity">
    <text evidence="6">Belongs to the peptidase M3 family.</text>
</comment>
<dbReference type="SUPFAM" id="SSF55486">
    <property type="entry name" value="Metalloproteases ('zincins'), catalytic domain"/>
    <property type="match status" value="1"/>
</dbReference>
<evidence type="ECO:0000313" key="9">
    <source>
        <dbReference type="Proteomes" id="UP001194468"/>
    </source>
</evidence>
<evidence type="ECO:0000256" key="6">
    <source>
        <dbReference type="RuleBase" id="RU003435"/>
    </source>
</evidence>
<dbReference type="Proteomes" id="UP001194468">
    <property type="component" value="Unassembled WGS sequence"/>
</dbReference>
<name>A0AAD4C921_BOLED</name>
<accession>A0AAD4C921</accession>
<evidence type="ECO:0000256" key="4">
    <source>
        <dbReference type="ARBA" id="ARBA00022833"/>
    </source>
</evidence>
<dbReference type="Gene3D" id="1.10.1370.40">
    <property type="match status" value="1"/>
</dbReference>
<evidence type="ECO:0000256" key="1">
    <source>
        <dbReference type="ARBA" id="ARBA00022670"/>
    </source>
</evidence>
<dbReference type="GO" id="GO:0006508">
    <property type="term" value="P:proteolysis"/>
    <property type="evidence" value="ECO:0007669"/>
    <property type="project" value="UniProtKB-KW"/>
</dbReference>
<dbReference type="GO" id="GO:0046872">
    <property type="term" value="F:metal ion binding"/>
    <property type="evidence" value="ECO:0007669"/>
    <property type="project" value="UniProtKB-UniRule"/>
</dbReference>
<keyword evidence="9" id="KW-1185">Reference proteome</keyword>
<evidence type="ECO:0000256" key="3">
    <source>
        <dbReference type="ARBA" id="ARBA00022801"/>
    </source>
</evidence>
<comment type="caution">
    <text evidence="8">The sequence shown here is derived from an EMBL/GenBank/DDBJ whole genome shotgun (WGS) entry which is preliminary data.</text>
</comment>
<sequence>MERPALMRHDDVTTFFHEMGHVFHGLLSRTKYPRFHGTTVARDSAEAPSQMLENRCWEPEVLKRMSSHTRRKTLRFAFSRYVNVGLFYLHQLFFANVDLAVKLAVHNNSLDNELRQKISLVQGSEDKPGQGTFGHIYTYSLVFAADMYATVFKKAPLDPALGRLYRDKILFVGGSRDDMDSLKDFLGREPDPKAFINEIEQDGNGDAARASNL</sequence>
<dbReference type="InterPro" id="IPR001567">
    <property type="entry name" value="Pept_M3A_M3B_dom"/>
</dbReference>
<keyword evidence="5 6" id="KW-0482">Metalloprotease</keyword>
<proteinExistence type="inferred from homology"/>